<dbReference type="Pfam" id="PF13495">
    <property type="entry name" value="Phage_int_SAM_4"/>
    <property type="match status" value="1"/>
</dbReference>
<dbReference type="AlphaFoldDB" id="A0A8B3S2E5"/>
<evidence type="ECO:0000256" key="2">
    <source>
        <dbReference type="ARBA" id="ARBA00022908"/>
    </source>
</evidence>
<evidence type="ECO:0000256" key="3">
    <source>
        <dbReference type="ARBA" id="ARBA00023125"/>
    </source>
</evidence>
<dbReference type="Gene3D" id="1.10.443.10">
    <property type="entry name" value="Intergrase catalytic core"/>
    <property type="match status" value="1"/>
</dbReference>
<evidence type="ECO:0000256" key="1">
    <source>
        <dbReference type="ARBA" id="ARBA00008857"/>
    </source>
</evidence>
<comment type="caution">
    <text evidence="6">The sequence shown here is derived from an EMBL/GenBank/DDBJ whole genome shotgun (WGS) entry which is preliminary data.</text>
</comment>
<evidence type="ECO:0000313" key="7">
    <source>
        <dbReference type="Proteomes" id="UP000291831"/>
    </source>
</evidence>
<dbReference type="GO" id="GO:0003677">
    <property type="term" value="F:DNA binding"/>
    <property type="evidence" value="ECO:0007669"/>
    <property type="project" value="UniProtKB-KW"/>
</dbReference>
<comment type="similarity">
    <text evidence="1">Belongs to the 'phage' integrase family.</text>
</comment>
<dbReference type="GO" id="GO:0015074">
    <property type="term" value="P:DNA integration"/>
    <property type="evidence" value="ECO:0007669"/>
    <property type="project" value="UniProtKB-KW"/>
</dbReference>
<dbReference type="InterPro" id="IPR011946">
    <property type="entry name" value="Integrase_integron-type"/>
</dbReference>
<feature type="domain" description="Tyr recombinase" evidence="5">
    <location>
        <begin position="82"/>
        <end position="299"/>
    </location>
</feature>
<dbReference type="InterPro" id="IPR004107">
    <property type="entry name" value="Integrase_SAM-like_N"/>
</dbReference>
<evidence type="ECO:0000256" key="4">
    <source>
        <dbReference type="ARBA" id="ARBA00023172"/>
    </source>
</evidence>
<proteinExistence type="inferred from homology"/>
<protein>
    <recommendedName>
        <fullName evidence="5">Tyr recombinase domain-containing protein</fullName>
    </recommendedName>
</protein>
<dbReference type="NCBIfam" id="TIGR02249">
    <property type="entry name" value="integrase_gron"/>
    <property type="match status" value="1"/>
</dbReference>
<organism evidence="6 7">
    <name type="scientific">Candidatus Argoarchaeum ethanivorans</name>
    <dbReference type="NCBI Taxonomy" id="2608793"/>
    <lineage>
        <taxon>Archaea</taxon>
        <taxon>Methanobacteriati</taxon>
        <taxon>Methanobacteriota</taxon>
        <taxon>Stenosarchaea group</taxon>
        <taxon>Methanomicrobia</taxon>
        <taxon>Methanosarcinales</taxon>
        <taxon>Methanosarcinales incertae sedis</taxon>
        <taxon>GOM Arc I cluster</taxon>
        <taxon>Candidatus Argoarchaeum</taxon>
    </lineage>
</organism>
<keyword evidence="4" id="KW-0233">DNA recombination</keyword>
<keyword evidence="3" id="KW-0238">DNA-binding</keyword>
<dbReference type="Gene3D" id="1.10.150.130">
    <property type="match status" value="1"/>
</dbReference>
<dbReference type="InterPro" id="IPR050090">
    <property type="entry name" value="Tyrosine_recombinase_XerCD"/>
</dbReference>
<dbReference type="InterPro" id="IPR013762">
    <property type="entry name" value="Integrase-like_cat_sf"/>
</dbReference>
<gene>
    <name evidence="6" type="ORF">AEth_00684</name>
</gene>
<name>A0A8B3S2E5_9EURY</name>
<reference evidence="7" key="1">
    <citation type="submission" date="2019-01" db="EMBL/GenBank/DDBJ databases">
        <title>Anaerobic oxidation of ethane by archaea from a marine hydrocarbon seep.</title>
        <authorList>
            <person name="Musat F."/>
        </authorList>
    </citation>
    <scope>NUCLEOTIDE SEQUENCE [LARGE SCALE GENOMIC DNA]</scope>
</reference>
<keyword evidence="2" id="KW-0229">DNA integration</keyword>
<dbReference type="SUPFAM" id="SSF56349">
    <property type="entry name" value="DNA breaking-rejoining enzymes"/>
    <property type="match status" value="1"/>
</dbReference>
<sequence length="304" mass="35002">MIVSESTPKLQIQIFNAISIKNLPTILKEETKKFLTHLAVEKKVAASTQNQAFNALLFFYRHVLKREFGNIKDVPRAKRKTYIPVVLSRKEVDTIISFLKYPYSLIVKLMYGCGLRLFECMQLRVSDFNFDTGILTVHDGKGKKDRTVPLPDRIVPELKNHLESVINLHQEDLANGYAGTFLPDLLERKYKNAAKELVWQWFFPAKMLTFIPDAGEYRRYHLHKTHVQKAIRTAVKRTRIPKRASAHTFRHSFASHLLQANYDIRTIQELMGHSDVRTTTAPNCSPAVFSKQNFQNNTSISSTP</sequence>
<dbReference type="PANTHER" id="PTHR30349">
    <property type="entry name" value="PHAGE INTEGRASE-RELATED"/>
    <property type="match status" value="1"/>
</dbReference>
<dbReference type="PROSITE" id="PS51898">
    <property type="entry name" value="TYR_RECOMBINASE"/>
    <property type="match status" value="1"/>
</dbReference>
<dbReference type="Pfam" id="PF00589">
    <property type="entry name" value="Phage_integrase"/>
    <property type="match status" value="1"/>
</dbReference>
<dbReference type="GO" id="GO:0006310">
    <property type="term" value="P:DNA recombination"/>
    <property type="evidence" value="ECO:0007669"/>
    <property type="project" value="UniProtKB-KW"/>
</dbReference>
<evidence type="ECO:0000259" key="5">
    <source>
        <dbReference type="PROSITE" id="PS51898"/>
    </source>
</evidence>
<dbReference type="Proteomes" id="UP000291831">
    <property type="component" value="Unassembled WGS sequence"/>
</dbReference>
<dbReference type="InterPro" id="IPR010998">
    <property type="entry name" value="Integrase_recombinase_N"/>
</dbReference>
<dbReference type="PANTHER" id="PTHR30349:SF64">
    <property type="entry name" value="PROPHAGE INTEGRASE INTD-RELATED"/>
    <property type="match status" value="1"/>
</dbReference>
<evidence type="ECO:0000313" key="6">
    <source>
        <dbReference type="EMBL" id="RZB31446.1"/>
    </source>
</evidence>
<dbReference type="InterPro" id="IPR002104">
    <property type="entry name" value="Integrase_catalytic"/>
</dbReference>
<dbReference type="EMBL" id="RPGO01000015">
    <property type="protein sequence ID" value="RZB31446.1"/>
    <property type="molecule type" value="Genomic_DNA"/>
</dbReference>
<accession>A0A8B3S2E5</accession>
<dbReference type="InterPro" id="IPR011010">
    <property type="entry name" value="DNA_brk_join_enz"/>
</dbReference>